<dbReference type="OrthoDB" id="384721at2"/>
<reference evidence="2 3" key="1">
    <citation type="submission" date="2019-06" db="EMBL/GenBank/DDBJ databases">
        <title>Genome sequence of Litorilinea aerophila BAA-2444.</title>
        <authorList>
            <person name="Maclea K.S."/>
            <person name="Maurais E.G."/>
            <person name="Iannazzi L.C."/>
        </authorList>
    </citation>
    <scope>NUCLEOTIDE SEQUENCE [LARGE SCALE GENOMIC DNA]</scope>
    <source>
        <strain evidence="2 3">ATCC BAA-2444</strain>
    </source>
</reference>
<dbReference type="PANTHER" id="PTHR46211:SF1">
    <property type="entry name" value="GLYCEROPHOSPHODIESTER PHOSPHODIESTERASE, CYTOPLASMIC"/>
    <property type="match status" value="1"/>
</dbReference>
<comment type="caution">
    <text evidence="2">The sequence shown here is derived from an EMBL/GenBank/DDBJ whole genome shotgun (WGS) entry which is preliminary data.</text>
</comment>
<dbReference type="InterPro" id="IPR030395">
    <property type="entry name" value="GP_PDE_dom"/>
</dbReference>
<proteinExistence type="predicted"/>
<organism evidence="2 3">
    <name type="scientific">Litorilinea aerophila</name>
    <dbReference type="NCBI Taxonomy" id="1204385"/>
    <lineage>
        <taxon>Bacteria</taxon>
        <taxon>Bacillati</taxon>
        <taxon>Chloroflexota</taxon>
        <taxon>Caldilineae</taxon>
        <taxon>Caldilineales</taxon>
        <taxon>Caldilineaceae</taxon>
        <taxon>Litorilinea</taxon>
    </lineage>
</organism>
<protein>
    <submittedName>
        <fullName evidence="2">Glycerophosphodiester phosphodiesterase</fullName>
    </submittedName>
</protein>
<dbReference type="InterPro" id="IPR017946">
    <property type="entry name" value="PLC-like_Pdiesterase_TIM-brl"/>
</dbReference>
<accession>A0A540VFA9</accession>
<dbReference type="FunCoup" id="A0A540VFA9">
    <property type="interactions" value="233"/>
</dbReference>
<dbReference type="Gene3D" id="3.20.20.190">
    <property type="entry name" value="Phosphatidylinositol (PI) phosphodiesterase"/>
    <property type="match status" value="1"/>
</dbReference>
<name>A0A540VFA9_9CHLR</name>
<dbReference type="AlphaFoldDB" id="A0A540VFA9"/>
<sequence>MAPCWFGWPRPNRFPSLLLQQALRGEPMAHLPLIFAHRGASAAAPENTLPAFARALELGSDGIELDVQCSKDGRLVVIHDFEVDKTTGAHGRVREFTAAELARMDAGSHFNPAFAGTGIPLLDDVLDLVGDRCLINVEIKSLDPMGGDEVDLLAALIRQRNLYDQVIVSSFNPISLIKMRWSDARVRLGLLYGRELPPYLQQAWLSPIIRPEALHPHFSLVNEGTMEHARAHGCAVNVWTVNDVAEARRLAALGVDSIITDVPDQIRAGLRAAA</sequence>
<dbReference type="InParanoid" id="A0A540VFA9"/>
<dbReference type="EMBL" id="VIGC01000014">
    <property type="protein sequence ID" value="TQE95402.1"/>
    <property type="molecule type" value="Genomic_DNA"/>
</dbReference>
<evidence type="ECO:0000259" key="1">
    <source>
        <dbReference type="PROSITE" id="PS51704"/>
    </source>
</evidence>
<dbReference type="GO" id="GO:0006629">
    <property type="term" value="P:lipid metabolic process"/>
    <property type="evidence" value="ECO:0007669"/>
    <property type="project" value="InterPro"/>
</dbReference>
<keyword evidence="3" id="KW-1185">Reference proteome</keyword>
<evidence type="ECO:0000313" key="3">
    <source>
        <dbReference type="Proteomes" id="UP000317371"/>
    </source>
</evidence>
<dbReference type="Proteomes" id="UP000317371">
    <property type="component" value="Unassembled WGS sequence"/>
</dbReference>
<dbReference type="PANTHER" id="PTHR46211">
    <property type="entry name" value="GLYCEROPHOSPHORYL DIESTER PHOSPHODIESTERASE"/>
    <property type="match status" value="1"/>
</dbReference>
<dbReference type="GO" id="GO:0008081">
    <property type="term" value="F:phosphoric diester hydrolase activity"/>
    <property type="evidence" value="ECO:0007669"/>
    <property type="project" value="InterPro"/>
</dbReference>
<dbReference type="SUPFAM" id="SSF51695">
    <property type="entry name" value="PLC-like phosphodiesterases"/>
    <property type="match status" value="1"/>
</dbReference>
<gene>
    <name evidence="2" type="ORF">FKZ61_12435</name>
</gene>
<dbReference type="PROSITE" id="PS51704">
    <property type="entry name" value="GP_PDE"/>
    <property type="match status" value="1"/>
</dbReference>
<evidence type="ECO:0000313" key="2">
    <source>
        <dbReference type="EMBL" id="TQE95402.1"/>
    </source>
</evidence>
<dbReference type="Pfam" id="PF03009">
    <property type="entry name" value="GDPD"/>
    <property type="match status" value="1"/>
</dbReference>
<feature type="domain" description="GP-PDE" evidence="1">
    <location>
        <begin position="32"/>
        <end position="270"/>
    </location>
</feature>